<sequence length="134" mass="15848">MLFALLHTQGNPSLPTFHYEKSLPRLPLPPLRQTLDKYLQSLEPFFLHEEQLGGELASESRLRRQAWAQTFETGVGAQCQQRLQKLEESSPYNWFDDNFWLRKAYLENRQPLLINSNWWLALQDDPFAPEFVRT</sequence>
<organism evidence="1 2">
    <name type="scientific">Acaulospora colombiana</name>
    <dbReference type="NCBI Taxonomy" id="27376"/>
    <lineage>
        <taxon>Eukaryota</taxon>
        <taxon>Fungi</taxon>
        <taxon>Fungi incertae sedis</taxon>
        <taxon>Mucoromycota</taxon>
        <taxon>Glomeromycotina</taxon>
        <taxon>Glomeromycetes</taxon>
        <taxon>Diversisporales</taxon>
        <taxon>Acaulosporaceae</taxon>
        <taxon>Acaulospora</taxon>
    </lineage>
</organism>
<feature type="non-terminal residue" evidence="1">
    <location>
        <position position="134"/>
    </location>
</feature>
<accession>A0ACA9PVX0</accession>
<dbReference type="EMBL" id="CAJVPT010040721">
    <property type="protein sequence ID" value="CAG8726191.1"/>
    <property type="molecule type" value="Genomic_DNA"/>
</dbReference>
<name>A0ACA9PVX0_9GLOM</name>
<protein>
    <submittedName>
        <fullName evidence="1">5532_t:CDS:1</fullName>
    </submittedName>
</protein>
<gene>
    <name evidence="1" type="ORF">ACOLOM_LOCUS11385</name>
</gene>
<comment type="caution">
    <text evidence="1">The sequence shown here is derived from an EMBL/GenBank/DDBJ whole genome shotgun (WGS) entry which is preliminary data.</text>
</comment>
<evidence type="ECO:0000313" key="1">
    <source>
        <dbReference type="EMBL" id="CAG8726191.1"/>
    </source>
</evidence>
<evidence type="ECO:0000313" key="2">
    <source>
        <dbReference type="Proteomes" id="UP000789525"/>
    </source>
</evidence>
<reference evidence="1" key="1">
    <citation type="submission" date="2021-06" db="EMBL/GenBank/DDBJ databases">
        <authorList>
            <person name="Kallberg Y."/>
            <person name="Tangrot J."/>
            <person name="Rosling A."/>
        </authorList>
    </citation>
    <scope>NUCLEOTIDE SEQUENCE</scope>
    <source>
        <strain evidence="1">CL356</strain>
    </source>
</reference>
<proteinExistence type="predicted"/>
<dbReference type="Proteomes" id="UP000789525">
    <property type="component" value="Unassembled WGS sequence"/>
</dbReference>
<keyword evidence="2" id="KW-1185">Reference proteome</keyword>